<evidence type="ECO:0000256" key="2">
    <source>
        <dbReference type="ARBA" id="ARBA00022837"/>
    </source>
</evidence>
<dbReference type="GO" id="GO:0005509">
    <property type="term" value="F:calcium ion binding"/>
    <property type="evidence" value="ECO:0007669"/>
    <property type="project" value="InterPro"/>
</dbReference>
<evidence type="ECO:0000259" key="5">
    <source>
        <dbReference type="PROSITE" id="PS50222"/>
    </source>
</evidence>
<keyword evidence="2" id="KW-0106">Calcium</keyword>
<dbReference type="PROSITE" id="PS50222">
    <property type="entry name" value="EF_HAND_2"/>
    <property type="match status" value="1"/>
</dbReference>
<dbReference type="EMBL" id="SGPK01000178">
    <property type="protein sequence ID" value="THH06751.1"/>
    <property type="molecule type" value="Genomic_DNA"/>
</dbReference>
<evidence type="ECO:0000256" key="4">
    <source>
        <dbReference type="SAM" id="MobiDB-lite"/>
    </source>
</evidence>
<dbReference type="Pfam" id="PF00501">
    <property type="entry name" value="AMP-binding"/>
    <property type="match status" value="1"/>
</dbReference>
<dbReference type="GO" id="GO:0005524">
    <property type="term" value="F:ATP binding"/>
    <property type="evidence" value="ECO:0007669"/>
    <property type="project" value="UniProtKB-KW"/>
</dbReference>
<comment type="caution">
    <text evidence="6">The sequence shown here is derived from an EMBL/GenBank/DDBJ whole genome shotgun (WGS) entry which is preliminary data.</text>
</comment>
<dbReference type="GO" id="GO:0016020">
    <property type="term" value="C:membrane"/>
    <property type="evidence" value="ECO:0007669"/>
    <property type="project" value="TreeGrafter"/>
</dbReference>
<dbReference type="Gene3D" id="3.40.50.12780">
    <property type="entry name" value="N-terminal domain of ligase-like"/>
    <property type="match status" value="1"/>
</dbReference>
<dbReference type="GO" id="GO:0004467">
    <property type="term" value="F:long-chain fatty acid-CoA ligase activity"/>
    <property type="evidence" value="ECO:0007669"/>
    <property type="project" value="TreeGrafter"/>
</dbReference>
<keyword evidence="1" id="KW-0547">Nucleotide-binding</keyword>
<organism evidence="6 7">
    <name type="scientific">Phellinidium pouzarii</name>
    <dbReference type="NCBI Taxonomy" id="167371"/>
    <lineage>
        <taxon>Eukaryota</taxon>
        <taxon>Fungi</taxon>
        <taxon>Dikarya</taxon>
        <taxon>Basidiomycota</taxon>
        <taxon>Agaricomycotina</taxon>
        <taxon>Agaricomycetes</taxon>
        <taxon>Hymenochaetales</taxon>
        <taxon>Hymenochaetaceae</taxon>
        <taxon>Phellinidium</taxon>
    </lineage>
</organism>
<dbReference type="InterPro" id="IPR018247">
    <property type="entry name" value="EF_Hand_1_Ca_BS"/>
</dbReference>
<dbReference type="PANTHER" id="PTHR43272:SF33">
    <property type="entry name" value="AMP-BINDING DOMAIN-CONTAINING PROTEIN-RELATED"/>
    <property type="match status" value="1"/>
</dbReference>
<dbReference type="Pfam" id="PF13405">
    <property type="entry name" value="EF-hand_6"/>
    <property type="match status" value="1"/>
</dbReference>
<name>A0A4S4L706_9AGAM</name>
<dbReference type="InterPro" id="IPR002048">
    <property type="entry name" value="EF_hand_dom"/>
</dbReference>
<dbReference type="SMART" id="SM00054">
    <property type="entry name" value="EFh"/>
    <property type="match status" value="3"/>
</dbReference>
<dbReference type="Gene3D" id="1.10.238.10">
    <property type="entry name" value="EF-hand"/>
    <property type="match status" value="1"/>
</dbReference>
<keyword evidence="7" id="KW-1185">Reference proteome</keyword>
<dbReference type="CDD" id="cd16180">
    <property type="entry name" value="EFh_PEF_Group_I"/>
    <property type="match status" value="1"/>
</dbReference>
<dbReference type="PANTHER" id="PTHR43272">
    <property type="entry name" value="LONG-CHAIN-FATTY-ACID--COA LIGASE"/>
    <property type="match status" value="1"/>
</dbReference>
<sequence>MLGRAQSYNSSHTQPPPPPGYGYGQSLQHSQSYRGPPPGADPQLWQWFSAVDTDRSGNWTNFDLDTVKMLMGIFDTDRSGTIGFNEFAGLWKYVSDWQGVFRHFDVDRSGSIDGHELANALRSFGYNLTPEILMLVEQKYATPPATNYGPPPGITFDRFVRACIVVKTLTESFRRMDSDGDGWIQVNYEQFMRRTQAGETPFRVVDDALSSCLPTIISCLAQSCDPPTLLRLMYSPLRIEWPENVDITKQGVEVPGTRRPGQTGHYRNGVWGLTMLESQPYVRTLPDIFELGLKLSKNDPFLGYRPVLSTNPLKYVGHFVWSTYAQVDVRRRNIGSALHKLFTDGVLGGGELDTVGIWSQNRPEWQIIDLALHAYAKIGHANLSVVFVSAQHIPTLLALRQRIPVLRMIVSIDDLTAEVSRILTSWGSIANIQIKELRELEEFGKANNIPPIPATPEQIATICYTSGTLSTPKGAILTHGNLTFSVVTNLHGGLYDDKGVLLSYLPLAHIYERVNELNILCYGGKIGYFTGDPLRLLEDATILRPNYFPSVPRVLNRVYQIAMLAAQAPGLKGFLFRSAVEAKIKRLRETGDNKHAFWDKLVFRKVQAVLGGNIMLLTTGSAPISVQAMDFLKIAFSCDVVEGYGMTETCTTGCRTWPNDPDSSGLIGGPHPCNEVKLVDVPSLNYTSNDKPHPRGEICMRGGNCLKAYYKDEKSTRETVDEEGWMHTGDVGEVDSFGRFKVIDRVKNIMKLSQGEYAALERIENAYLMNPLLAQLYVHGDSLQDYLVGIVVPEPAKFASLVSEVGGVHVAPEDFGALAKAIRDPRIVQAVSDEMLKEAKKAELKGFEIIKKIHITLDPFTPDNELLTPTFKIRRRDVQAKYKKELEAMYANPLASVLSQQVKL</sequence>
<gene>
    <name evidence="6" type="ORF">EW145_g3864</name>
</gene>
<dbReference type="InterPro" id="IPR042099">
    <property type="entry name" value="ANL_N_sf"/>
</dbReference>
<proteinExistence type="predicted"/>
<keyword evidence="3" id="KW-0067">ATP-binding</keyword>
<dbReference type="OrthoDB" id="1700726at2759"/>
<dbReference type="AlphaFoldDB" id="A0A4S4L706"/>
<protein>
    <recommendedName>
        <fullName evidence="5">EF-hand domain-containing protein</fullName>
    </recommendedName>
</protein>
<dbReference type="Pfam" id="PF13833">
    <property type="entry name" value="EF-hand_8"/>
    <property type="match status" value="1"/>
</dbReference>
<dbReference type="PROSITE" id="PS00018">
    <property type="entry name" value="EF_HAND_1"/>
    <property type="match status" value="1"/>
</dbReference>
<evidence type="ECO:0000256" key="1">
    <source>
        <dbReference type="ARBA" id="ARBA00022741"/>
    </source>
</evidence>
<feature type="region of interest" description="Disordered" evidence="4">
    <location>
        <begin position="1"/>
        <end position="38"/>
    </location>
</feature>
<evidence type="ECO:0000313" key="7">
    <source>
        <dbReference type="Proteomes" id="UP000308199"/>
    </source>
</evidence>
<evidence type="ECO:0000256" key="3">
    <source>
        <dbReference type="ARBA" id="ARBA00022840"/>
    </source>
</evidence>
<feature type="domain" description="EF-hand" evidence="5">
    <location>
        <begin position="92"/>
        <end position="127"/>
    </location>
</feature>
<dbReference type="SUPFAM" id="SSF47473">
    <property type="entry name" value="EF-hand"/>
    <property type="match status" value="1"/>
</dbReference>
<dbReference type="SUPFAM" id="SSF56801">
    <property type="entry name" value="Acetyl-CoA synthetase-like"/>
    <property type="match status" value="1"/>
</dbReference>
<accession>A0A4S4L706</accession>
<dbReference type="Proteomes" id="UP000308199">
    <property type="component" value="Unassembled WGS sequence"/>
</dbReference>
<dbReference type="InterPro" id="IPR000873">
    <property type="entry name" value="AMP-dep_synth/lig_dom"/>
</dbReference>
<dbReference type="InterPro" id="IPR011992">
    <property type="entry name" value="EF-hand-dom_pair"/>
</dbReference>
<feature type="compositionally biased region" description="Polar residues" evidence="4">
    <location>
        <begin position="1"/>
        <end position="13"/>
    </location>
</feature>
<dbReference type="GO" id="GO:0005783">
    <property type="term" value="C:endoplasmic reticulum"/>
    <property type="evidence" value="ECO:0007669"/>
    <property type="project" value="TreeGrafter"/>
</dbReference>
<reference evidence="6 7" key="1">
    <citation type="submission" date="2019-02" db="EMBL/GenBank/DDBJ databases">
        <title>Genome sequencing of the rare red list fungi Phellinidium pouzarii.</title>
        <authorList>
            <person name="Buettner E."/>
            <person name="Kellner H."/>
        </authorList>
    </citation>
    <scope>NUCLEOTIDE SEQUENCE [LARGE SCALE GENOMIC DNA]</scope>
    <source>
        <strain evidence="6 7">DSM 108285</strain>
    </source>
</reference>
<evidence type="ECO:0000313" key="6">
    <source>
        <dbReference type="EMBL" id="THH06751.1"/>
    </source>
</evidence>